<dbReference type="CDD" id="cd22088">
    <property type="entry name" value="F-box_FBXO8"/>
    <property type="match status" value="1"/>
</dbReference>
<dbReference type="PANTHER" id="PTHR10663:SF372">
    <property type="entry name" value="F-BOX ONLY PROTEIN 8"/>
    <property type="match status" value="1"/>
</dbReference>
<dbReference type="InterPro" id="IPR023394">
    <property type="entry name" value="Sec7_C_sf"/>
</dbReference>
<dbReference type="SUPFAM" id="SSF48425">
    <property type="entry name" value="Sec7 domain"/>
    <property type="match status" value="1"/>
</dbReference>
<evidence type="ECO:0000259" key="2">
    <source>
        <dbReference type="PROSITE" id="PS50181"/>
    </source>
</evidence>
<accession>A0A7M5VEG1</accession>
<dbReference type="Gene3D" id="1.10.220.20">
    <property type="match status" value="1"/>
</dbReference>
<dbReference type="RefSeq" id="XP_066910347.1">
    <property type="nucleotide sequence ID" value="XM_067054246.1"/>
</dbReference>
<dbReference type="AlphaFoldDB" id="A0A7M5VEG1"/>
<evidence type="ECO:0000256" key="1">
    <source>
        <dbReference type="SAM" id="MobiDB-lite"/>
    </source>
</evidence>
<dbReference type="Pfam" id="PF12937">
    <property type="entry name" value="F-box-like"/>
    <property type="match status" value="1"/>
</dbReference>
<dbReference type="InterPro" id="IPR035999">
    <property type="entry name" value="Sec7_dom_sf"/>
</dbReference>
<dbReference type="GO" id="GO:0005085">
    <property type="term" value="F:guanyl-nucleotide exchange factor activity"/>
    <property type="evidence" value="ECO:0007669"/>
    <property type="project" value="InterPro"/>
</dbReference>
<feature type="compositionally biased region" description="Polar residues" evidence="1">
    <location>
        <begin position="1"/>
        <end position="27"/>
    </location>
</feature>
<dbReference type="InterPro" id="IPR048003">
    <property type="entry name" value="FBXO8_F-box"/>
</dbReference>
<dbReference type="EnsemblMetazoa" id="CLYHEMT008684.1">
    <property type="protein sequence ID" value="CLYHEMP008684.1"/>
    <property type="gene ID" value="CLYHEMG008684"/>
</dbReference>
<dbReference type="Gene3D" id="1.20.1280.50">
    <property type="match status" value="1"/>
</dbReference>
<protein>
    <submittedName>
        <fullName evidence="4">Uncharacterized protein</fullName>
    </submittedName>
</protein>
<dbReference type="InterPro" id="IPR000904">
    <property type="entry name" value="Sec7_dom"/>
</dbReference>
<dbReference type="OrthoDB" id="430364at2759"/>
<evidence type="ECO:0000313" key="5">
    <source>
        <dbReference type="Proteomes" id="UP000594262"/>
    </source>
</evidence>
<proteinExistence type="predicted"/>
<dbReference type="Proteomes" id="UP000594262">
    <property type="component" value="Unplaced"/>
</dbReference>
<organism evidence="4 5">
    <name type="scientific">Clytia hemisphaerica</name>
    <dbReference type="NCBI Taxonomy" id="252671"/>
    <lineage>
        <taxon>Eukaryota</taxon>
        <taxon>Metazoa</taxon>
        <taxon>Cnidaria</taxon>
        <taxon>Hydrozoa</taxon>
        <taxon>Hydroidolina</taxon>
        <taxon>Leptothecata</taxon>
        <taxon>Obeliida</taxon>
        <taxon>Clytiidae</taxon>
        <taxon>Clytia</taxon>
    </lineage>
</organism>
<dbReference type="InterPro" id="IPR001810">
    <property type="entry name" value="F-box_dom"/>
</dbReference>
<keyword evidence="5" id="KW-1185">Reference proteome</keyword>
<dbReference type="GeneID" id="136797664"/>
<evidence type="ECO:0000259" key="3">
    <source>
        <dbReference type="PROSITE" id="PS50190"/>
    </source>
</evidence>
<dbReference type="InterPro" id="IPR036047">
    <property type="entry name" value="F-box-like_dom_sf"/>
</dbReference>
<feature type="domain" description="F-box" evidence="2">
    <location>
        <begin position="39"/>
        <end position="82"/>
    </location>
</feature>
<dbReference type="Gene3D" id="1.10.1000.11">
    <property type="entry name" value="Arf Nucleotide-binding Site Opener,domain 2"/>
    <property type="match status" value="1"/>
</dbReference>
<name>A0A7M5VEG1_9CNID</name>
<dbReference type="PANTHER" id="PTHR10663">
    <property type="entry name" value="GUANYL-NUCLEOTIDE EXCHANGE FACTOR"/>
    <property type="match status" value="1"/>
</dbReference>
<evidence type="ECO:0000313" key="4">
    <source>
        <dbReference type="EnsemblMetazoa" id="CLYHEMP008684.1"/>
    </source>
</evidence>
<feature type="region of interest" description="Disordered" evidence="1">
    <location>
        <begin position="1"/>
        <end position="33"/>
    </location>
</feature>
<reference evidence="4" key="1">
    <citation type="submission" date="2021-01" db="UniProtKB">
        <authorList>
            <consortium name="EnsemblMetazoa"/>
        </authorList>
    </citation>
    <scope>IDENTIFICATION</scope>
</reference>
<dbReference type="PROSITE" id="PS50190">
    <property type="entry name" value="SEC7"/>
    <property type="match status" value="1"/>
</dbReference>
<dbReference type="GO" id="GO:0032012">
    <property type="term" value="P:regulation of ARF protein signal transduction"/>
    <property type="evidence" value="ECO:0007669"/>
    <property type="project" value="InterPro"/>
</dbReference>
<dbReference type="SMART" id="SM00222">
    <property type="entry name" value="Sec7"/>
    <property type="match status" value="1"/>
</dbReference>
<feature type="domain" description="SEC7" evidence="3">
    <location>
        <begin position="117"/>
        <end position="289"/>
    </location>
</feature>
<dbReference type="Pfam" id="PF01369">
    <property type="entry name" value="Sec7"/>
    <property type="match status" value="1"/>
</dbReference>
<dbReference type="PROSITE" id="PS50181">
    <property type="entry name" value="FBOX"/>
    <property type="match status" value="1"/>
</dbReference>
<sequence>MGHSHSTFHQTSNEALNPNRPMSTTSGKSKDLPPNLDRFNDLTQLPPEVAVQILSNLNATDLCLASCVWKDLAENELLWKKLCFSKWGYTSIYGNLKYSHISIKLKKPIFKNLYLSLDEATLIFGFRPYQGIKYLTDHNIIEEETEEVAKFIHHTSSLSNKSLTKYLKDKREVLDLLVMYMNFTGFTICDGLRKFFKKIHPPEERGNFLDVLIEKFSHRFIECNPTSDLNQEHISVLCYSLMLLSVDLYSPHVRNKMSKREYIKNNHQVLNGEVSRETLGDFYDDVYLNGHIVPSHCKQVNKRKGGKRQHCFPFYRPYGAIFEIKPIELKLLSCNC</sequence>
<dbReference type="SUPFAM" id="SSF81383">
    <property type="entry name" value="F-box domain"/>
    <property type="match status" value="1"/>
</dbReference>